<dbReference type="Gene3D" id="3.80.10.10">
    <property type="entry name" value="Ribonuclease Inhibitor"/>
    <property type="match status" value="1"/>
</dbReference>
<evidence type="ECO:0000313" key="3">
    <source>
        <dbReference type="Proteomes" id="UP000247702"/>
    </source>
</evidence>
<evidence type="ECO:0008006" key="4">
    <source>
        <dbReference type="Google" id="ProtNLM"/>
    </source>
</evidence>
<reference evidence="2" key="2">
    <citation type="submission" date="2019-10" db="EMBL/GenBank/DDBJ databases">
        <title>Conservation and host-specific expression of non-tandemly repeated heterogenous ribosome RNA gene in arbuscular mycorrhizal fungi.</title>
        <authorList>
            <person name="Maeda T."/>
            <person name="Kobayashi Y."/>
            <person name="Nakagawa T."/>
            <person name="Ezawa T."/>
            <person name="Yamaguchi K."/>
            <person name="Bino T."/>
            <person name="Nishimoto Y."/>
            <person name="Shigenobu S."/>
            <person name="Kawaguchi M."/>
        </authorList>
    </citation>
    <scope>NUCLEOTIDE SEQUENCE</scope>
    <source>
        <strain evidence="2">HR1</strain>
    </source>
</reference>
<reference evidence="1 3" key="1">
    <citation type="submission" date="2017-11" db="EMBL/GenBank/DDBJ databases">
        <title>The genome of Rhizophagus clarus HR1 reveals common genetic basis of auxotrophy among arbuscular mycorrhizal fungi.</title>
        <authorList>
            <person name="Kobayashi Y."/>
        </authorList>
    </citation>
    <scope>NUCLEOTIDE SEQUENCE [LARGE SCALE GENOMIC DNA]</scope>
    <source>
        <strain evidence="1 3">HR1</strain>
    </source>
</reference>
<organism evidence="1 3">
    <name type="scientific">Rhizophagus clarus</name>
    <dbReference type="NCBI Taxonomy" id="94130"/>
    <lineage>
        <taxon>Eukaryota</taxon>
        <taxon>Fungi</taxon>
        <taxon>Fungi incertae sedis</taxon>
        <taxon>Mucoromycota</taxon>
        <taxon>Glomeromycotina</taxon>
        <taxon>Glomeromycetes</taxon>
        <taxon>Glomerales</taxon>
        <taxon>Glomeraceae</taxon>
        <taxon>Rhizophagus</taxon>
    </lineage>
</organism>
<proteinExistence type="predicted"/>
<dbReference type="EMBL" id="BEXD01001813">
    <property type="protein sequence ID" value="GBB95856.1"/>
    <property type="molecule type" value="Genomic_DNA"/>
</dbReference>
<dbReference type="Proteomes" id="UP000615446">
    <property type="component" value="Unassembled WGS sequence"/>
</dbReference>
<dbReference type="InterPro" id="IPR032675">
    <property type="entry name" value="LRR_dom_sf"/>
</dbReference>
<dbReference type="Proteomes" id="UP000247702">
    <property type="component" value="Unassembled WGS sequence"/>
</dbReference>
<keyword evidence="3" id="KW-1185">Reference proteome</keyword>
<name>A0A2Z6RUZ8_9GLOM</name>
<dbReference type="AlphaFoldDB" id="A0A2Z6RUZ8"/>
<evidence type="ECO:0000313" key="2">
    <source>
        <dbReference type="EMBL" id="GET03541.1"/>
    </source>
</evidence>
<dbReference type="OrthoDB" id="2319452at2759"/>
<accession>A0A2Z6RUZ8</accession>
<dbReference type="EMBL" id="BLAL01000324">
    <property type="protein sequence ID" value="GET03541.1"/>
    <property type="molecule type" value="Genomic_DNA"/>
</dbReference>
<protein>
    <recommendedName>
        <fullName evidence="4">F-box domain-containing protein</fullName>
    </recommendedName>
</protein>
<sequence length="498" mass="58680">MLKLNEDIFYLILQELKNDRKSLYSCLLVNKLLCQLVITILWKDPYKYLYAKDTQERSRRGKSFNQIILFHLPESSRNFLISEGINIILEQQKLLFDYIKYCQYICYVHESYGLTTHQKRILNQEVIKVFISKCYAIKHLSSTIISEHPIYTFPGANVCLSKLEEIQCLSCSESSSFYGLAQICRSIEKVSLLLFENNPGIAYLIEMQERIKYLNIYVDDNDYGFMNKNESESKKENEENMHERISQALMKHADSILYIMSWIDKSFPFFIFPKFINLQTLKLINSFNIEQSVFEKQLGTASYPNLQVLELSDISLFMATKIIENTNGNLWKVKIQNYDFSNSIEYIQDFNTSSKEYIRAITNHCPNIEYVSLFISNQNLDELKKLLISCQLLEGIDIQTKKTEKRFASKIFIGILVRLAPIGLRKIKIDLKIFTSTTLNLFFNNWRGRKTLLLYPSITLRTVPDTLKKYETEGIVKYCVDNRFWYNDKYKEIEWKIK</sequence>
<comment type="caution">
    <text evidence="1">The sequence shown here is derived from an EMBL/GenBank/DDBJ whole genome shotgun (WGS) entry which is preliminary data.</text>
</comment>
<gene>
    <name evidence="2" type="ORF">RCL2_002987700</name>
    <name evidence="1" type="ORF">RclHR1_02630001</name>
</gene>
<evidence type="ECO:0000313" key="1">
    <source>
        <dbReference type="EMBL" id="GBB95856.1"/>
    </source>
</evidence>